<reference evidence="3" key="1">
    <citation type="submission" date="2013-11" db="EMBL/GenBank/DDBJ databases">
        <authorList>
            <person name="Hoang H.T."/>
            <person name="Killian M.L."/>
            <person name="Madson D.M."/>
            <person name="Arruda P.H.E."/>
            <person name="Sun D."/>
            <person name="Schwartz K.J."/>
            <person name="Yoon K."/>
        </authorList>
    </citation>
    <scope>NUCLEOTIDE SEQUENCE [LARGE SCALE GENOMIC DNA]</scope>
    <source>
        <strain evidence="3">CDK2</strain>
    </source>
</reference>
<dbReference type="Proteomes" id="UP000050535">
    <property type="component" value="Unassembled WGS sequence"/>
</dbReference>
<name>A0A0P7FRP6_9EURY</name>
<keyword evidence="3" id="KW-1185">Reference proteome</keyword>
<sequence>MGARQNDSAVETLLGAAREGKETPAQLRSRRHAVAVARDAPAAAAEHLRTVWEIYFAEIDRQVSAVDEFAQIDDYSTDIRATCAEVFLAVADTDGQRFTGHQSALLRALRVESIEPIRETLIETAGSLVEQGIAPDRELVDVLCEIGKTTEQTGTGAQLRRCWERTRPPSSTNRYSGTPRVHSSPS</sequence>
<proteinExistence type="predicted"/>
<feature type="region of interest" description="Disordered" evidence="1">
    <location>
        <begin position="155"/>
        <end position="186"/>
    </location>
</feature>
<dbReference type="AlphaFoldDB" id="A0A0P7FRP6"/>
<feature type="compositionally biased region" description="Polar residues" evidence="1">
    <location>
        <begin position="168"/>
        <end position="186"/>
    </location>
</feature>
<comment type="caution">
    <text evidence="2">The sequence shown here is derived from an EMBL/GenBank/DDBJ whole genome shotgun (WGS) entry which is preliminary data.</text>
</comment>
<protein>
    <submittedName>
        <fullName evidence="2">Uncharacterized protein</fullName>
    </submittedName>
</protein>
<evidence type="ECO:0000313" key="3">
    <source>
        <dbReference type="Proteomes" id="UP000050535"/>
    </source>
</evidence>
<organism evidence="2 3">
    <name type="scientific">Halolamina pelagica</name>
    <dbReference type="NCBI Taxonomy" id="699431"/>
    <lineage>
        <taxon>Archaea</taxon>
        <taxon>Methanobacteriati</taxon>
        <taxon>Methanobacteriota</taxon>
        <taxon>Stenosarchaea group</taxon>
        <taxon>Halobacteria</taxon>
        <taxon>Halobacteriales</taxon>
        <taxon>Haloferacaceae</taxon>
    </lineage>
</organism>
<dbReference type="RefSeq" id="WP_054584988.1">
    <property type="nucleotide sequence ID" value="NZ_LGUC01000002.1"/>
</dbReference>
<accession>A0A0P7FRP6</accession>
<gene>
    <name evidence="2" type="ORF">SY89_03480</name>
</gene>
<dbReference type="EMBL" id="LGUC01000002">
    <property type="protein sequence ID" value="KPN29246.1"/>
    <property type="molecule type" value="Genomic_DNA"/>
</dbReference>
<evidence type="ECO:0000313" key="2">
    <source>
        <dbReference type="EMBL" id="KPN29246.1"/>
    </source>
</evidence>
<evidence type="ECO:0000256" key="1">
    <source>
        <dbReference type="SAM" id="MobiDB-lite"/>
    </source>
</evidence>